<keyword evidence="1" id="KW-1133">Transmembrane helix</keyword>
<keyword evidence="3" id="KW-1185">Reference proteome</keyword>
<dbReference type="Proteomes" id="UP001385951">
    <property type="component" value="Unassembled WGS sequence"/>
</dbReference>
<keyword evidence="1" id="KW-0812">Transmembrane</keyword>
<organism evidence="2 3">
    <name type="scientific">Cerrena zonata</name>
    <dbReference type="NCBI Taxonomy" id="2478898"/>
    <lineage>
        <taxon>Eukaryota</taxon>
        <taxon>Fungi</taxon>
        <taxon>Dikarya</taxon>
        <taxon>Basidiomycota</taxon>
        <taxon>Agaricomycotina</taxon>
        <taxon>Agaricomycetes</taxon>
        <taxon>Polyporales</taxon>
        <taxon>Cerrenaceae</taxon>
        <taxon>Cerrena</taxon>
    </lineage>
</organism>
<comment type="caution">
    <text evidence="2">The sequence shown here is derived from an EMBL/GenBank/DDBJ whole genome shotgun (WGS) entry which is preliminary data.</text>
</comment>
<feature type="transmembrane region" description="Helical" evidence="1">
    <location>
        <begin position="92"/>
        <end position="114"/>
    </location>
</feature>
<name>A0AAW0H0S2_9APHY</name>
<feature type="transmembrane region" description="Helical" evidence="1">
    <location>
        <begin position="210"/>
        <end position="228"/>
    </location>
</feature>
<feature type="transmembrane region" description="Helical" evidence="1">
    <location>
        <begin position="52"/>
        <end position="72"/>
    </location>
</feature>
<protein>
    <submittedName>
        <fullName evidence="2">Uncharacterized protein</fullName>
    </submittedName>
</protein>
<feature type="transmembrane region" description="Helical" evidence="1">
    <location>
        <begin position="166"/>
        <end position="190"/>
    </location>
</feature>
<evidence type="ECO:0000313" key="3">
    <source>
        <dbReference type="Proteomes" id="UP001385951"/>
    </source>
</evidence>
<evidence type="ECO:0000313" key="2">
    <source>
        <dbReference type="EMBL" id="KAK7696399.1"/>
    </source>
</evidence>
<sequence length="344" mass="38098">MDSTAVETAWHILEITGIVQAVLCALWGIYFSLFILALWATHGKPDVSSKRLRIVTIVLFCNLCAHLIARSLQFARSRILEPNENEFFKWGIPLIVIGNVTTTFAGLCSDGLLAWRFYILFGRKKWALYIPGTFVIINALLCWSADAQHLAAYHHYEFYENTLLEVTLQITVAWGWLMFVINTLLTGAIVGKIFITARTSRAPVRRYETVIKACIESAMVTWVGLLLYEICSLAPNGHVVTNYDVGYVMASVIPVFFGISQCLIVMRVALTNEMSKNLGKAVDANTYNSSVGSRPSAYTADSKTVTFGTDSDPEAVKAYGYGIAANYVVSDNSESHPLSIMPHA</sequence>
<reference evidence="2 3" key="1">
    <citation type="submission" date="2022-09" db="EMBL/GenBank/DDBJ databases">
        <authorList>
            <person name="Palmer J.M."/>
        </authorList>
    </citation>
    <scope>NUCLEOTIDE SEQUENCE [LARGE SCALE GENOMIC DNA]</scope>
    <source>
        <strain evidence="2 3">DSM 7382</strain>
    </source>
</reference>
<accession>A0AAW0H0S2</accession>
<keyword evidence="1" id="KW-0472">Membrane</keyword>
<proteinExistence type="predicted"/>
<feature type="transmembrane region" description="Helical" evidence="1">
    <location>
        <begin position="126"/>
        <end position="146"/>
    </location>
</feature>
<dbReference type="AlphaFoldDB" id="A0AAW0H0S2"/>
<feature type="transmembrane region" description="Helical" evidence="1">
    <location>
        <begin position="18"/>
        <end position="40"/>
    </location>
</feature>
<dbReference type="EMBL" id="JASBNA010000001">
    <property type="protein sequence ID" value="KAK7696399.1"/>
    <property type="molecule type" value="Genomic_DNA"/>
</dbReference>
<feature type="transmembrane region" description="Helical" evidence="1">
    <location>
        <begin position="248"/>
        <end position="270"/>
    </location>
</feature>
<evidence type="ECO:0000256" key="1">
    <source>
        <dbReference type="SAM" id="Phobius"/>
    </source>
</evidence>
<gene>
    <name evidence="2" type="ORF">QCA50_001053</name>
</gene>